<reference evidence="1" key="1">
    <citation type="submission" date="2019-08" db="EMBL/GenBank/DDBJ databases">
        <authorList>
            <person name="Kucharzyk K."/>
            <person name="Murdoch R.W."/>
            <person name="Higgins S."/>
            <person name="Loffler F."/>
        </authorList>
    </citation>
    <scope>NUCLEOTIDE SEQUENCE</scope>
</reference>
<dbReference type="Gene3D" id="3.30.1700.10">
    <property type="entry name" value="lpxc deacetylase, domain 2"/>
    <property type="match status" value="1"/>
</dbReference>
<gene>
    <name evidence="1" type="primary">lpxC_12</name>
    <name evidence="1" type="ORF">SDC9_205294</name>
</gene>
<dbReference type="GO" id="GO:0009245">
    <property type="term" value="P:lipid A biosynthetic process"/>
    <property type="evidence" value="ECO:0007669"/>
    <property type="project" value="InterPro"/>
</dbReference>
<sequence length="169" mass="19233">MKEVGVVETDCETVPFCPWVPIVETDNSKKKILCAFPSDSLSITYAIEYENPVIGTEIYDFRVTSEGFLEEIAPCRTFALEEEMDALRERGLARGGNLENAILVTPHEALNQKGLYFSNEFVRHKILDIIGDLALLGRPLHAHIVAIRTGHDMHLRLVRRLKRMLNRNE</sequence>
<dbReference type="InterPro" id="IPR004463">
    <property type="entry name" value="UDP-acyl_GlcNac_deAcase"/>
</dbReference>
<dbReference type="InterPro" id="IPR020568">
    <property type="entry name" value="Ribosomal_Su5_D2-typ_SF"/>
</dbReference>
<dbReference type="EC" id="3.5.1.108" evidence="1"/>
<protein>
    <submittedName>
        <fullName evidence="1">UDP-3-O-acyl-N-acetylglucosamine deacetylase</fullName>
        <ecNumber evidence="1">3.5.1.108</ecNumber>
    </submittedName>
</protein>
<dbReference type="GO" id="GO:0103117">
    <property type="term" value="F:UDP-3-O-acyl-N-acetylglucosamine deacetylase activity"/>
    <property type="evidence" value="ECO:0007669"/>
    <property type="project" value="UniProtKB-EC"/>
</dbReference>
<dbReference type="PANTHER" id="PTHR33694:SF1">
    <property type="entry name" value="UDP-3-O-ACYL-N-ACETYLGLUCOSAMINE DEACETYLASE 1, MITOCHONDRIAL-RELATED"/>
    <property type="match status" value="1"/>
</dbReference>
<dbReference type="Pfam" id="PF03331">
    <property type="entry name" value="LpxC"/>
    <property type="match status" value="1"/>
</dbReference>
<comment type="caution">
    <text evidence="1">The sequence shown here is derived from an EMBL/GenBank/DDBJ whole genome shotgun (WGS) entry which is preliminary data.</text>
</comment>
<proteinExistence type="predicted"/>
<name>A0A645J396_9ZZZZ</name>
<dbReference type="InterPro" id="IPR011334">
    <property type="entry name" value="UDP-acyl_GlcNac_deAcase_C"/>
</dbReference>
<dbReference type="AlphaFoldDB" id="A0A645J396"/>
<dbReference type="PANTHER" id="PTHR33694">
    <property type="entry name" value="UDP-3-O-ACYL-N-ACETYLGLUCOSAMINE DEACETYLASE 1, MITOCHONDRIAL-RELATED"/>
    <property type="match status" value="1"/>
</dbReference>
<dbReference type="SUPFAM" id="SSF54211">
    <property type="entry name" value="Ribosomal protein S5 domain 2-like"/>
    <property type="match status" value="1"/>
</dbReference>
<evidence type="ECO:0000313" key="1">
    <source>
        <dbReference type="EMBL" id="MPN57600.1"/>
    </source>
</evidence>
<dbReference type="GO" id="GO:0016020">
    <property type="term" value="C:membrane"/>
    <property type="evidence" value="ECO:0007669"/>
    <property type="project" value="GOC"/>
</dbReference>
<organism evidence="1">
    <name type="scientific">bioreactor metagenome</name>
    <dbReference type="NCBI Taxonomy" id="1076179"/>
    <lineage>
        <taxon>unclassified sequences</taxon>
        <taxon>metagenomes</taxon>
        <taxon>ecological metagenomes</taxon>
    </lineage>
</organism>
<keyword evidence="1" id="KW-0378">Hydrolase</keyword>
<accession>A0A645J396</accession>
<dbReference type="EMBL" id="VSSQ01129318">
    <property type="protein sequence ID" value="MPN57600.1"/>
    <property type="molecule type" value="Genomic_DNA"/>
</dbReference>